<gene>
    <name evidence="3" type="ORF">JG688_00012625</name>
</gene>
<dbReference type="AlphaFoldDB" id="A0A8J5M1U4"/>
<feature type="compositionally biased region" description="Basic and acidic residues" evidence="2">
    <location>
        <begin position="1"/>
        <end position="15"/>
    </location>
</feature>
<keyword evidence="1" id="KW-0175">Coiled coil</keyword>
<dbReference type="EMBL" id="JAENGY010000993">
    <property type="protein sequence ID" value="KAG6953840.1"/>
    <property type="molecule type" value="Genomic_DNA"/>
</dbReference>
<evidence type="ECO:0000313" key="3">
    <source>
        <dbReference type="EMBL" id="KAG6953840.1"/>
    </source>
</evidence>
<name>A0A8J5M1U4_9STRA</name>
<feature type="region of interest" description="Disordered" evidence="2">
    <location>
        <begin position="360"/>
        <end position="444"/>
    </location>
</feature>
<reference evidence="3" key="1">
    <citation type="submission" date="2021-01" db="EMBL/GenBank/DDBJ databases">
        <title>Phytophthora aleatoria, a newly-described species from Pinus radiata is distinct from Phytophthora cactorum isolates based on comparative genomics.</title>
        <authorList>
            <person name="Mcdougal R."/>
            <person name="Panda P."/>
            <person name="Williams N."/>
            <person name="Studholme D.J."/>
        </authorList>
    </citation>
    <scope>NUCLEOTIDE SEQUENCE</scope>
    <source>
        <strain evidence="3">NZFS 4037</strain>
    </source>
</reference>
<feature type="coiled-coil region" evidence="1">
    <location>
        <begin position="139"/>
        <end position="166"/>
    </location>
</feature>
<organism evidence="3 4">
    <name type="scientific">Phytophthora aleatoria</name>
    <dbReference type="NCBI Taxonomy" id="2496075"/>
    <lineage>
        <taxon>Eukaryota</taxon>
        <taxon>Sar</taxon>
        <taxon>Stramenopiles</taxon>
        <taxon>Oomycota</taxon>
        <taxon>Peronosporomycetes</taxon>
        <taxon>Peronosporales</taxon>
        <taxon>Peronosporaceae</taxon>
        <taxon>Phytophthora</taxon>
    </lineage>
</organism>
<evidence type="ECO:0000256" key="1">
    <source>
        <dbReference type="SAM" id="Coils"/>
    </source>
</evidence>
<feature type="compositionally biased region" description="Basic residues" evidence="2">
    <location>
        <begin position="432"/>
        <end position="444"/>
    </location>
</feature>
<keyword evidence="4" id="KW-1185">Reference proteome</keyword>
<feature type="compositionally biased region" description="Low complexity" evidence="2">
    <location>
        <begin position="360"/>
        <end position="377"/>
    </location>
</feature>
<feature type="coiled-coil region" evidence="1">
    <location>
        <begin position="444"/>
        <end position="471"/>
    </location>
</feature>
<proteinExistence type="predicted"/>
<evidence type="ECO:0000256" key="2">
    <source>
        <dbReference type="SAM" id="MobiDB-lite"/>
    </source>
</evidence>
<feature type="compositionally biased region" description="Polar residues" evidence="2">
    <location>
        <begin position="77"/>
        <end position="87"/>
    </location>
</feature>
<comment type="caution">
    <text evidence="3">The sequence shown here is derived from an EMBL/GenBank/DDBJ whole genome shotgun (WGS) entry which is preliminary data.</text>
</comment>
<accession>A0A8J5M1U4</accession>
<protein>
    <submittedName>
        <fullName evidence="3">Uncharacterized protein</fullName>
    </submittedName>
</protein>
<dbReference type="Proteomes" id="UP000709295">
    <property type="component" value="Unassembled WGS sequence"/>
</dbReference>
<feature type="region of interest" description="Disordered" evidence="2">
    <location>
        <begin position="1"/>
        <end position="47"/>
    </location>
</feature>
<feature type="compositionally biased region" description="Low complexity" evidence="2">
    <location>
        <begin position="398"/>
        <end position="407"/>
    </location>
</feature>
<sequence length="711" mass="80620">MKLLSDHLPRTDADHSSASAFPLSSADPKALSSSPLAADSPTTGGGFLPLLRAANVRTGTSSLRPSYAKRRRDKTEAMTTRNGSQDANWDRFPDRMQPQNGRESSYSDHHDDSPQSTAEDEATPVVKRKRKRGYRKATHAIRKEEIEHLRVELEELQAQMAELQRRAFAPSRGDQNAEDKQLYTNVLHNAVKKHQEAFVGIQSAMTGYAACNIQAGSPIQRTIILGEDEQSRRHTLRAMKALKLQDARDFLNRRLSHLNPLKSMSEDYRFENDNGDYWAVRFATSQFESAKSVKQVFDLVVYYLCNIEISVSEKVGHLTVREDDDSGKEGITQNRLTSLTGKEDIRDDRYYRSLLLGPRVSSVTSPTSSSAHSSPSRSVEDGSAHTLLALKTSMKNPSTTSNNTIITRRQREKPNMVSENENDTAESQPQEKKKRKRKYRKATHTIRKEEKERLQNELDGLQARMEELKQQALASFGKPGQNDKNRAIASKVLRDAVQRQQLEFANIQGIMSEYALSFHGVESVKQVFDMLVQYFCNIESSISEKLGHITIREDDDSGDKGVMQNRLVSTTINGLLVESNTVLFSHFFEPDKEPGHERGRGLIVADFVDEDDRHPYRPNERIRRDINAILELTSYTRKVATIGLQPVEGTFGEELESREESVVVLTRWVFSQLHRPCFSVSTDNWEEMRDNMDRWGETMHCTTIESLTPIA</sequence>
<evidence type="ECO:0000313" key="4">
    <source>
        <dbReference type="Proteomes" id="UP000709295"/>
    </source>
</evidence>
<feature type="region of interest" description="Disordered" evidence="2">
    <location>
        <begin position="59"/>
        <end position="134"/>
    </location>
</feature>
<feature type="compositionally biased region" description="Low complexity" evidence="2">
    <location>
        <begin position="22"/>
        <end position="41"/>
    </location>
</feature>